<organism evidence="2 3">
    <name type="scientific">Aaosphaeria arxii CBS 175.79</name>
    <dbReference type="NCBI Taxonomy" id="1450172"/>
    <lineage>
        <taxon>Eukaryota</taxon>
        <taxon>Fungi</taxon>
        <taxon>Dikarya</taxon>
        <taxon>Ascomycota</taxon>
        <taxon>Pezizomycotina</taxon>
        <taxon>Dothideomycetes</taxon>
        <taxon>Pleosporomycetidae</taxon>
        <taxon>Pleosporales</taxon>
        <taxon>Pleosporales incertae sedis</taxon>
        <taxon>Aaosphaeria</taxon>
    </lineage>
</organism>
<feature type="compositionally biased region" description="Low complexity" evidence="1">
    <location>
        <begin position="253"/>
        <end position="267"/>
    </location>
</feature>
<gene>
    <name evidence="2" type="ORF">BU24DRAFT_407193</name>
</gene>
<proteinExistence type="predicted"/>
<name>A0A6A5XWB2_9PLEO</name>
<dbReference type="EMBL" id="ML978068">
    <property type="protein sequence ID" value="KAF2017127.1"/>
    <property type="molecule type" value="Genomic_DNA"/>
</dbReference>
<evidence type="ECO:0000256" key="1">
    <source>
        <dbReference type="SAM" id="MobiDB-lite"/>
    </source>
</evidence>
<sequence>MNGESSTQHVLCCQSFHTQYVPHGSGVHLACPPELEEGSGFYTAFGAGPNALVAQLHLCFRSAPLASDRILFVQDARGGCAAARGIRGLESSGGFAEARNTQTEQPQQDYNRAHEPCPAADSKQDLSMAEGRYVLRGKRPLASSRSLRIMLLIGPPDGGVQALRRRRRRILWQIVLRAVCIHHPPIQHVQGAVKRRRCNPQACLSSNSRPANSPLRVGCWRRLGLLHLLPRRLVACHSLKLRNARRTCGHRLASTPPHSYSPTASAAPPAPPSPVNTPQHHI</sequence>
<evidence type="ECO:0000313" key="2">
    <source>
        <dbReference type="EMBL" id="KAF2017127.1"/>
    </source>
</evidence>
<dbReference type="AlphaFoldDB" id="A0A6A5XWB2"/>
<accession>A0A6A5XWB2</accession>
<feature type="region of interest" description="Disordered" evidence="1">
    <location>
        <begin position="250"/>
        <end position="282"/>
    </location>
</feature>
<dbReference type="GeneID" id="54283198"/>
<evidence type="ECO:0000313" key="3">
    <source>
        <dbReference type="Proteomes" id="UP000799778"/>
    </source>
</evidence>
<reference evidence="2" key="1">
    <citation type="journal article" date="2020" name="Stud. Mycol.">
        <title>101 Dothideomycetes genomes: a test case for predicting lifestyles and emergence of pathogens.</title>
        <authorList>
            <person name="Haridas S."/>
            <person name="Albert R."/>
            <person name="Binder M."/>
            <person name="Bloem J."/>
            <person name="Labutti K."/>
            <person name="Salamov A."/>
            <person name="Andreopoulos B."/>
            <person name="Baker S."/>
            <person name="Barry K."/>
            <person name="Bills G."/>
            <person name="Bluhm B."/>
            <person name="Cannon C."/>
            <person name="Castanera R."/>
            <person name="Culley D."/>
            <person name="Daum C."/>
            <person name="Ezra D."/>
            <person name="Gonzalez J."/>
            <person name="Henrissat B."/>
            <person name="Kuo A."/>
            <person name="Liang C."/>
            <person name="Lipzen A."/>
            <person name="Lutzoni F."/>
            <person name="Magnuson J."/>
            <person name="Mondo S."/>
            <person name="Nolan M."/>
            <person name="Ohm R."/>
            <person name="Pangilinan J."/>
            <person name="Park H.-J."/>
            <person name="Ramirez L."/>
            <person name="Alfaro M."/>
            <person name="Sun H."/>
            <person name="Tritt A."/>
            <person name="Yoshinaga Y."/>
            <person name="Zwiers L.-H."/>
            <person name="Turgeon B."/>
            <person name="Goodwin S."/>
            <person name="Spatafora J."/>
            <person name="Crous P."/>
            <person name="Grigoriev I."/>
        </authorList>
    </citation>
    <scope>NUCLEOTIDE SEQUENCE</scope>
    <source>
        <strain evidence="2">CBS 175.79</strain>
    </source>
</reference>
<dbReference type="Proteomes" id="UP000799778">
    <property type="component" value="Unassembled WGS sequence"/>
</dbReference>
<keyword evidence="3" id="KW-1185">Reference proteome</keyword>
<feature type="region of interest" description="Disordered" evidence="1">
    <location>
        <begin position="103"/>
        <end position="122"/>
    </location>
</feature>
<dbReference type="RefSeq" id="XP_033385466.1">
    <property type="nucleotide sequence ID" value="XM_033525801.1"/>
</dbReference>
<protein>
    <submittedName>
        <fullName evidence="2">Uncharacterized protein</fullName>
    </submittedName>
</protein>